<sequence>MFPCPLYSFECSDLLGHSQLSLVVDAIARRPMFKWDFCIETPLFQAVSLAPPVNCTVDD</sequence>
<dbReference type="EMBL" id="GBRH01160319">
    <property type="protein sequence ID" value="JAE37577.1"/>
    <property type="molecule type" value="Transcribed_RNA"/>
</dbReference>
<reference evidence="1" key="2">
    <citation type="journal article" date="2015" name="Data Brief">
        <title>Shoot transcriptome of the giant reed, Arundo donax.</title>
        <authorList>
            <person name="Barrero R.A."/>
            <person name="Guerrero F.D."/>
            <person name="Moolhuijzen P."/>
            <person name="Goolsby J.A."/>
            <person name="Tidwell J."/>
            <person name="Bellgard S.E."/>
            <person name="Bellgard M.I."/>
        </authorList>
    </citation>
    <scope>NUCLEOTIDE SEQUENCE</scope>
    <source>
        <tissue evidence="1">Shoot tissue taken approximately 20 cm above the soil surface</tissue>
    </source>
</reference>
<proteinExistence type="predicted"/>
<dbReference type="AlphaFoldDB" id="A0A0A9HLG7"/>
<accession>A0A0A9HLG7</accession>
<reference evidence="1" key="1">
    <citation type="submission" date="2014-09" db="EMBL/GenBank/DDBJ databases">
        <authorList>
            <person name="Magalhaes I.L.F."/>
            <person name="Oliveira U."/>
            <person name="Santos F.R."/>
            <person name="Vidigal T.H.D.A."/>
            <person name="Brescovit A.D."/>
            <person name="Santos A.J."/>
        </authorList>
    </citation>
    <scope>NUCLEOTIDE SEQUENCE</scope>
    <source>
        <tissue evidence="1">Shoot tissue taken approximately 20 cm above the soil surface</tissue>
    </source>
</reference>
<name>A0A0A9HLG7_ARUDO</name>
<protein>
    <submittedName>
        <fullName evidence="1">Uncharacterized protein</fullName>
    </submittedName>
</protein>
<organism evidence="1">
    <name type="scientific">Arundo donax</name>
    <name type="common">Giant reed</name>
    <name type="synonym">Donax arundinaceus</name>
    <dbReference type="NCBI Taxonomy" id="35708"/>
    <lineage>
        <taxon>Eukaryota</taxon>
        <taxon>Viridiplantae</taxon>
        <taxon>Streptophyta</taxon>
        <taxon>Embryophyta</taxon>
        <taxon>Tracheophyta</taxon>
        <taxon>Spermatophyta</taxon>
        <taxon>Magnoliopsida</taxon>
        <taxon>Liliopsida</taxon>
        <taxon>Poales</taxon>
        <taxon>Poaceae</taxon>
        <taxon>PACMAD clade</taxon>
        <taxon>Arundinoideae</taxon>
        <taxon>Arundineae</taxon>
        <taxon>Arundo</taxon>
    </lineage>
</organism>
<evidence type="ECO:0000313" key="1">
    <source>
        <dbReference type="EMBL" id="JAE37577.1"/>
    </source>
</evidence>